<feature type="domain" description="Urease accessory protein UreH-like transmembrane" evidence="2">
    <location>
        <begin position="7"/>
        <end position="205"/>
    </location>
</feature>
<evidence type="ECO:0000259" key="3">
    <source>
        <dbReference type="Pfam" id="PF13473"/>
    </source>
</evidence>
<feature type="transmembrane region" description="Helical" evidence="1">
    <location>
        <begin position="79"/>
        <end position="103"/>
    </location>
</feature>
<dbReference type="PANTHER" id="PTHR42208:SF1">
    <property type="entry name" value="HEAVY METAL TRANSPORTER"/>
    <property type="match status" value="1"/>
</dbReference>
<protein>
    <recommendedName>
        <fullName evidence="6">Urease accessory protein UreH-like transmembrane domain-containing protein</fullName>
    </recommendedName>
</protein>
<dbReference type="Pfam" id="PF13386">
    <property type="entry name" value="DsbD_2"/>
    <property type="match status" value="1"/>
</dbReference>
<feature type="transmembrane region" description="Helical" evidence="1">
    <location>
        <begin position="6"/>
        <end position="32"/>
    </location>
</feature>
<feature type="transmembrane region" description="Helical" evidence="1">
    <location>
        <begin position="124"/>
        <end position="153"/>
    </location>
</feature>
<dbReference type="InterPro" id="IPR008972">
    <property type="entry name" value="Cupredoxin"/>
</dbReference>
<feature type="transmembrane region" description="Helical" evidence="1">
    <location>
        <begin position="44"/>
        <end position="67"/>
    </location>
</feature>
<feature type="transmembrane region" description="Helical" evidence="1">
    <location>
        <begin position="191"/>
        <end position="215"/>
    </location>
</feature>
<evidence type="ECO:0000313" key="5">
    <source>
        <dbReference type="Proteomes" id="UP000176778"/>
    </source>
</evidence>
<feature type="domain" description="EfeO-type cupredoxin-like" evidence="3">
    <location>
        <begin position="237"/>
        <end position="325"/>
    </location>
</feature>
<dbReference type="EMBL" id="MGFR01000001">
    <property type="protein sequence ID" value="OGM10082.1"/>
    <property type="molecule type" value="Genomic_DNA"/>
</dbReference>
<sequence length="331" mass="35051">MQQIWLAFLTGLTSGAISCFAIQGGLLASSLAQDKEPQKDSKSLKILIFLGFKILFYSLLGLGLGLAGSKLAISTNIQAALQILVGLFLLATAARIVNLHPLFRYFVIQPPTFLYKIIKKQTKLGSYFAPATLGAMTILIPCGVTQAMMLLAIASGSALYGAAIMFAFSLGTSPVFFALGLAAAEMLKRKAFVVASAILILLLGVLSFNAGLAILGSKYTIQNLYKSLFSVNGSAKQARIIQGKQEATINVTATGYRADVDTLKAGVPVSLKLVSQNSYSCARAFAIPEMGISILLAPTGTRVLEFTPTKTGSLVYTCSMGMYTGSFNIVP</sequence>
<organism evidence="4 5">
    <name type="scientific">Candidatus Woesebacteria bacterium RBG_13_46_13</name>
    <dbReference type="NCBI Taxonomy" id="1802479"/>
    <lineage>
        <taxon>Bacteria</taxon>
        <taxon>Candidatus Woeseibacteriota</taxon>
    </lineage>
</organism>
<dbReference type="Proteomes" id="UP000176778">
    <property type="component" value="Unassembled WGS sequence"/>
</dbReference>
<comment type="caution">
    <text evidence="4">The sequence shown here is derived from an EMBL/GenBank/DDBJ whole genome shotgun (WGS) entry which is preliminary data.</text>
</comment>
<dbReference type="InterPro" id="IPR028096">
    <property type="entry name" value="EfeO_Cupredoxin"/>
</dbReference>
<evidence type="ECO:0000313" key="4">
    <source>
        <dbReference type="EMBL" id="OGM10082.1"/>
    </source>
</evidence>
<feature type="transmembrane region" description="Helical" evidence="1">
    <location>
        <begin position="159"/>
        <end position="184"/>
    </location>
</feature>
<keyword evidence="1" id="KW-0812">Transmembrane</keyword>
<dbReference type="STRING" id="1802479.A2Y68_01390"/>
<dbReference type="PANTHER" id="PTHR42208">
    <property type="entry name" value="HEAVY METAL TRANSPORTER-RELATED"/>
    <property type="match status" value="1"/>
</dbReference>
<dbReference type="Pfam" id="PF13473">
    <property type="entry name" value="Cupredoxin_1"/>
    <property type="match status" value="1"/>
</dbReference>
<evidence type="ECO:0000256" key="1">
    <source>
        <dbReference type="SAM" id="Phobius"/>
    </source>
</evidence>
<reference evidence="4 5" key="1">
    <citation type="journal article" date="2016" name="Nat. Commun.">
        <title>Thousands of microbial genomes shed light on interconnected biogeochemical processes in an aquifer system.</title>
        <authorList>
            <person name="Anantharaman K."/>
            <person name="Brown C.T."/>
            <person name="Hug L.A."/>
            <person name="Sharon I."/>
            <person name="Castelle C.J."/>
            <person name="Probst A.J."/>
            <person name="Thomas B.C."/>
            <person name="Singh A."/>
            <person name="Wilkins M.J."/>
            <person name="Karaoz U."/>
            <person name="Brodie E.L."/>
            <person name="Williams K.H."/>
            <person name="Hubbard S.S."/>
            <person name="Banfield J.F."/>
        </authorList>
    </citation>
    <scope>NUCLEOTIDE SEQUENCE [LARGE SCALE GENOMIC DNA]</scope>
</reference>
<dbReference type="Gene3D" id="2.60.40.420">
    <property type="entry name" value="Cupredoxins - blue copper proteins"/>
    <property type="match status" value="1"/>
</dbReference>
<evidence type="ECO:0008006" key="6">
    <source>
        <dbReference type="Google" id="ProtNLM"/>
    </source>
</evidence>
<dbReference type="AlphaFoldDB" id="A0A1F7X4U4"/>
<name>A0A1F7X4U4_9BACT</name>
<keyword evidence="1" id="KW-1133">Transmembrane helix</keyword>
<gene>
    <name evidence="4" type="ORF">A2Y68_01390</name>
</gene>
<dbReference type="SUPFAM" id="SSF49503">
    <property type="entry name" value="Cupredoxins"/>
    <property type="match status" value="1"/>
</dbReference>
<accession>A0A1F7X4U4</accession>
<proteinExistence type="predicted"/>
<evidence type="ECO:0000259" key="2">
    <source>
        <dbReference type="Pfam" id="PF13386"/>
    </source>
</evidence>
<dbReference type="InterPro" id="IPR039447">
    <property type="entry name" value="UreH-like_TM_dom"/>
</dbReference>
<keyword evidence="1" id="KW-0472">Membrane</keyword>